<name>A0A2P2P7I4_RHIMU</name>
<sequence length="74" mass="8419">MPLGGLYVYKMERGDIDKAIVRKRTIILMLNEAPLKQGVFACLYICKYVCLYLISMSMGVHRNNKEDHPEGQAA</sequence>
<organism evidence="1">
    <name type="scientific">Rhizophora mucronata</name>
    <name type="common">Asiatic mangrove</name>
    <dbReference type="NCBI Taxonomy" id="61149"/>
    <lineage>
        <taxon>Eukaryota</taxon>
        <taxon>Viridiplantae</taxon>
        <taxon>Streptophyta</taxon>
        <taxon>Embryophyta</taxon>
        <taxon>Tracheophyta</taxon>
        <taxon>Spermatophyta</taxon>
        <taxon>Magnoliopsida</taxon>
        <taxon>eudicotyledons</taxon>
        <taxon>Gunneridae</taxon>
        <taxon>Pentapetalae</taxon>
        <taxon>rosids</taxon>
        <taxon>fabids</taxon>
        <taxon>Malpighiales</taxon>
        <taxon>Rhizophoraceae</taxon>
        <taxon>Rhizophora</taxon>
    </lineage>
</organism>
<dbReference type="AlphaFoldDB" id="A0A2P2P7I4"/>
<protein>
    <submittedName>
        <fullName evidence="1">Uncharacterized protein</fullName>
    </submittedName>
</protein>
<reference evidence="1" key="1">
    <citation type="submission" date="2018-02" db="EMBL/GenBank/DDBJ databases">
        <title>Rhizophora mucronata_Transcriptome.</title>
        <authorList>
            <person name="Meera S.P."/>
            <person name="Sreeshan A."/>
            <person name="Augustine A."/>
        </authorList>
    </citation>
    <scope>NUCLEOTIDE SEQUENCE</scope>
    <source>
        <tissue evidence="1">Leaf</tissue>
    </source>
</reference>
<dbReference type="EMBL" id="GGEC01070236">
    <property type="protein sequence ID" value="MBX50720.1"/>
    <property type="molecule type" value="Transcribed_RNA"/>
</dbReference>
<accession>A0A2P2P7I4</accession>
<evidence type="ECO:0000313" key="1">
    <source>
        <dbReference type="EMBL" id="MBX50720.1"/>
    </source>
</evidence>
<proteinExistence type="predicted"/>